<keyword evidence="5" id="KW-0963">Cytoplasm</keyword>
<accession>A0A4W3HI78</accession>
<dbReference type="Gene3D" id="2.60.40.790">
    <property type="match status" value="1"/>
</dbReference>
<evidence type="ECO:0000256" key="6">
    <source>
        <dbReference type="ARBA" id="ARBA00023242"/>
    </source>
</evidence>
<dbReference type="GO" id="GO:0005654">
    <property type="term" value="C:nucleoplasm"/>
    <property type="evidence" value="ECO:0007669"/>
    <property type="project" value="UniProtKB-SubCell"/>
</dbReference>
<dbReference type="PROSITE" id="PS51203">
    <property type="entry name" value="CS"/>
    <property type="match status" value="1"/>
</dbReference>
<dbReference type="Ensembl" id="ENSCMIT00000015329.1">
    <property type="protein sequence ID" value="ENSCMIP00000015015.1"/>
    <property type="gene ID" value="ENSCMIG00000007369.1"/>
</dbReference>
<gene>
    <name evidence="8" type="primary">shq1</name>
</gene>
<dbReference type="FunFam" id="2.60.40.790:FF:000022">
    <property type="entry name" value="Protein SHQ1 homolog"/>
    <property type="match status" value="1"/>
</dbReference>
<evidence type="ECO:0000259" key="7">
    <source>
        <dbReference type="PROSITE" id="PS51203"/>
    </source>
</evidence>
<organism evidence="8 9">
    <name type="scientific">Callorhinchus milii</name>
    <name type="common">Ghost shark</name>
    <dbReference type="NCBI Taxonomy" id="7868"/>
    <lineage>
        <taxon>Eukaryota</taxon>
        <taxon>Metazoa</taxon>
        <taxon>Chordata</taxon>
        <taxon>Craniata</taxon>
        <taxon>Vertebrata</taxon>
        <taxon>Chondrichthyes</taxon>
        <taxon>Holocephali</taxon>
        <taxon>Chimaeriformes</taxon>
        <taxon>Callorhinchidae</taxon>
        <taxon>Callorhinchus</taxon>
    </lineage>
</organism>
<dbReference type="InterPro" id="IPR008978">
    <property type="entry name" value="HSP20-like_chaperone"/>
</dbReference>
<reference evidence="9" key="3">
    <citation type="journal article" date="2014" name="Nature">
        <title>Elephant shark genome provides unique insights into gnathostome evolution.</title>
        <authorList>
            <consortium name="International Elephant Shark Genome Sequencing Consortium"/>
            <person name="Venkatesh B."/>
            <person name="Lee A.P."/>
            <person name="Ravi V."/>
            <person name="Maurya A.K."/>
            <person name="Lian M.M."/>
            <person name="Swann J.B."/>
            <person name="Ohta Y."/>
            <person name="Flajnik M.F."/>
            <person name="Sutoh Y."/>
            <person name="Kasahara M."/>
            <person name="Hoon S."/>
            <person name="Gangu V."/>
            <person name="Roy S.W."/>
            <person name="Irimia M."/>
            <person name="Korzh V."/>
            <person name="Kondrychyn I."/>
            <person name="Lim Z.W."/>
            <person name="Tay B.H."/>
            <person name="Tohari S."/>
            <person name="Kong K.W."/>
            <person name="Ho S."/>
            <person name="Lorente-Galdos B."/>
            <person name="Quilez J."/>
            <person name="Marques-Bonet T."/>
            <person name="Raney B.J."/>
            <person name="Ingham P.W."/>
            <person name="Tay A."/>
            <person name="Hillier L.W."/>
            <person name="Minx P."/>
            <person name="Boehm T."/>
            <person name="Wilson R.K."/>
            <person name="Brenner S."/>
            <person name="Warren W.C."/>
        </authorList>
    </citation>
    <scope>NUCLEOTIDE SEQUENCE [LARGE SCALE GENOMIC DNA]</scope>
</reference>
<keyword evidence="9" id="KW-1185">Reference proteome</keyword>
<comment type="subcellular location">
    <subcellularLocation>
        <location evidence="1">Cytoplasm</location>
        <location evidence="1">Cytosol</location>
    </subcellularLocation>
    <subcellularLocation>
        <location evidence="2">Nucleus</location>
        <location evidence="2">Nucleoplasm</location>
    </subcellularLocation>
</comment>
<evidence type="ECO:0000256" key="5">
    <source>
        <dbReference type="ARBA" id="ARBA00022490"/>
    </source>
</evidence>
<dbReference type="Pfam" id="PF21413">
    <property type="entry name" value="SHQ1-like_CS"/>
    <property type="match status" value="1"/>
</dbReference>
<evidence type="ECO:0000256" key="1">
    <source>
        <dbReference type="ARBA" id="ARBA00004514"/>
    </source>
</evidence>
<dbReference type="InterPro" id="IPR039742">
    <property type="entry name" value="Shq1"/>
</dbReference>
<protein>
    <recommendedName>
        <fullName evidence="4">Protein SHQ1 homolog</fullName>
    </recommendedName>
</protein>
<dbReference type="AlphaFoldDB" id="A0A4W3HI78"/>
<dbReference type="PANTHER" id="PTHR12967:SF0">
    <property type="entry name" value="PROTEIN SHQ1 HOMOLOG"/>
    <property type="match status" value="1"/>
</dbReference>
<sequence length="437" mass="50147">MITPAFELSQDPDFLTISIRVPYARVAEVDLYIDGEDFKFYAKPYFLSRLTLPGKIVEDGREKALYDSDKGNFTVKVPKVVAGEYFEGLDMLTALLAPKGSRSAKPLVEELGGTADHDVEEDEDEFDWEIEQSPFVDLEENIASSGCPYGFGNLRWGVFKRLQNELSDVIDLKEPDSTTWEERRQLRLAAEEAKFDSDHYLADLFEDDTIQHLLKYKAWWADAHPAKQTPNRPQNEHKDASKRQQLRKFPNKDYLLEKKSCSQAYLSLVDIILAYTYEVRCTEGEINTESPWNIRKLSSTLCWLGTYHSLQEMLVSFSRRVLCYPLYRHFQLALKAIDDAALIFQLGKPAVLKCLLGIHEIFRENDPAYILNDLYITDYCIWIQRTKGLKVFRLDVQACEPKVSEENKIRGGGSGTEQWRFTLGLSNCESVDSIIGK</sequence>
<feature type="domain" description="CS" evidence="7">
    <location>
        <begin position="1"/>
        <end position="90"/>
    </location>
</feature>
<evidence type="ECO:0000256" key="3">
    <source>
        <dbReference type="ARBA" id="ARBA00005607"/>
    </source>
</evidence>
<dbReference type="InterPro" id="IPR048696">
    <property type="entry name" value="SHQ1-like_CS"/>
</dbReference>
<dbReference type="PANTHER" id="PTHR12967">
    <property type="entry name" value="PROTEIN SHQ1 HOMOLOG"/>
    <property type="match status" value="1"/>
</dbReference>
<dbReference type="GO" id="GO:0000493">
    <property type="term" value="P:box H/ACA snoRNP assembly"/>
    <property type="evidence" value="ECO:0007669"/>
    <property type="project" value="InterPro"/>
</dbReference>
<evidence type="ECO:0000256" key="2">
    <source>
        <dbReference type="ARBA" id="ARBA00004642"/>
    </source>
</evidence>
<dbReference type="InterPro" id="IPR007009">
    <property type="entry name" value="Shq1_C"/>
</dbReference>
<proteinExistence type="inferred from homology"/>
<evidence type="ECO:0000313" key="8">
    <source>
        <dbReference type="Ensembl" id="ENSCMIP00000015015.1"/>
    </source>
</evidence>
<reference evidence="8" key="4">
    <citation type="submission" date="2025-08" db="UniProtKB">
        <authorList>
            <consortium name="Ensembl"/>
        </authorList>
    </citation>
    <scope>IDENTIFICATION</scope>
</reference>
<comment type="similarity">
    <text evidence="3">Belongs to the SHQ1 family.</text>
</comment>
<reference evidence="8" key="5">
    <citation type="submission" date="2025-09" db="UniProtKB">
        <authorList>
            <consortium name="Ensembl"/>
        </authorList>
    </citation>
    <scope>IDENTIFICATION</scope>
</reference>
<dbReference type="STRING" id="7868.ENSCMIP00000015015"/>
<reference evidence="9" key="2">
    <citation type="journal article" date="2007" name="PLoS Biol.">
        <title>Survey sequencing and comparative analysis of the elephant shark (Callorhinchus milii) genome.</title>
        <authorList>
            <person name="Venkatesh B."/>
            <person name="Kirkness E.F."/>
            <person name="Loh Y.H."/>
            <person name="Halpern A.L."/>
            <person name="Lee A.P."/>
            <person name="Johnson J."/>
            <person name="Dandona N."/>
            <person name="Viswanathan L.D."/>
            <person name="Tay A."/>
            <person name="Venter J.C."/>
            <person name="Strausberg R.L."/>
            <person name="Brenner S."/>
        </authorList>
    </citation>
    <scope>NUCLEOTIDE SEQUENCE [LARGE SCALE GENOMIC DNA]</scope>
</reference>
<dbReference type="GO" id="GO:0005829">
    <property type="term" value="C:cytosol"/>
    <property type="evidence" value="ECO:0007669"/>
    <property type="project" value="UniProtKB-SubCell"/>
</dbReference>
<dbReference type="GeneTree" id="ENSGT00390000007605"/>
<evidence type="ECO:0000313" key="9">
    <source>
        <dbReference type="Proteomes" id="UP000314986"/>
    </source>
</evidence>
<reference evidence="9" key="1">
    <citation type="journal article" date="2006" name="Science">
        <title>Ancient noncoding elements conserved in the human genome.</title>
        <authorList>
            <person name="Venkatesh B."/>
            <person name="Kirkness E.F."/>
            <person name="Loh Y.H."/>
            <person name="Halpern A.L."/>
            <person name="Lee A.P."/>
            <person name="Johnson J."/>
            <person name="Dandona N."/>
            <person name="Viswanathan L.D."/>
            <person name="Tay A."/>
            <person name="Venter J.C."/>
            <person name="Strausberg R.L."/>
            <person name="Brenner S."/>
        </authorList>
    </citation>
    <scope>NUCLEOTIDE SEQUENCE [LARGE SCALE GENOMIC DNA]</scope>
</reference>
<name>A0A4W3HI78_CALMI</name>
<dbReference type="Pfam" id="PF04925">
    <property type="entry name" value="SHQ1"/>
    <property type="match status" value="1"/>
</dbReference>
<dbReference type="OMA" id="ASEFNVY"/>
<keyword evidence="6" id="KW-0539">Nucleus</keyword>
<dbReference type="InParanoid" id="A0A4W3HI78"/>
<dbReference type="Proteomes" id="UP000314986">
    <property type="component" value="Unassembled WGS sequence"/>
</dbReference>
<evidence type="ECO:0000256" key="4">
    <source>
        <dbReference type="ARBA" id="ARBA00013750"/>
    </source>
</evidence>
<dbReference type="InterPro" id="IPR007052">
    <property type="entry name" value="CS_dom"/>
</dbReference>
<dbReference type="GO" id="GO:0051082">
    <property type="term" value="F:unfolded protein binding"/>
    <property type="evidence" value="ECO:0007669"/>
    <property type="project" value="TreeGrafter"/>
</dbReference>